<evidence type="ECO:0000313" key="3">
    <source>
        <dbReference type="Proteomes" id="UP000515800"/>
    </source>
</evidence>
<evidence type="ECO:0000256" key="1">
    <source>
        <dbReference type="SAM" id="Phobius"/>
    </source>
</evidence>
<name>A0A7G9T676_9LACO</name>
<evidence type="ECO:0000313" key="2">
    <source>
        <dbReference type="EMBL" id="QNN75601.1"/>
    </source>
</evidence>
<keyword evidence="1" id="KW-0812">Transmembrane</keyword>
<keyword evidence="1" id="KW-0472">Membrane</keyword>
<organism evidence="2 3">
    <name type="scientific">Weissella diestrammenae</name>
    <dbReference type="NCBI Taxonomy" id="1162633"/>
    <lineage>
        <taxon>Bacteria</taxon>
        <taxon>Bacillati</taxon>
        <taxon>Bacillota</taxon>
        <taxon>Bacilli</taxon>
        <taxon>Lactobacillales</taxon>
        <taxon>Lactobacillaceae</taxon>
        <taxon>Weissella</taxon>
    </lineage>
</organism>
<dbReference type="KEGG" id="wdi:H9L19_01615"/>
<dbReference type="Proteomes" id="UP000515800">
    <property type="component" value="Chromosome"/>
</dbReference>
<accession>A0A7G9T676</accession>
<gene>
    <name evidence="2" type="ORF">H9L19_01615</name>
</gene>
<feature type="transmembrane region" description="Helical" evidence="1">
    <location>
        <begin position="28"/>
        <end position="48"/>
    </location>
</feature>
<keyword evidence="3" id="KW-1185">Reference proteome</keyword>
<keyword evidence="1" id="KW-1133">Transmembrane helix</keyword>
<proteinExistence type="predicted"/>
<protein>
    <submittedName>
        <fullName evidence="2">DUF4811 domain-containing protein</fullName>
    </submittedName>
</protein>
<dbReference type="AlphaFoldDB" id="A0A7G9T676"/>
<dbReference type="Pfam" id="PF16069">
    <property type="entry name" value="DUF4811"/>
    <property type="match status" value="1"/>
</dbReference>
<dbReference type="InterPro" id="IPR032083">
    <property type="entry name" value="DUF4811"/>
</dbReference>
<dbReference type="EMBL" id="CP060724">
    <property type="protein sequence ID" value="QNN75601.1"/>
    <property type="molecule type" value="Genomic_DNA"/>
</dbReference>
<reference evidence="2 3" key="1">
    <citation type="submission" date="2020-08" db="EMBL/GenBank/DDBJ databases">
        <title>Genome sequence of Weissella diestrammenae KACC 16890T.</title>
        <authorList>
            <person name="Hyun D.-W."/>
            <person name="Bae J.-W."/>
        </authorList>
    </citation>
    <scope>NUCLEOTIDE SEQUENCE [LARGE SCALE GENOMIC DNA]</scope>
    <source>
        <strain evidence="2 3">KACC 16890</strain>
    </source>
</reference>
<dbReference type="RefSeq" id="WP_187529433.1">
    <property type="nucleotide sequence ID" value="NZ_CP060724.1"/>
</dbReference>
<sequence>MMILVMAVLAVFTFYAFIFVKNQIAREVLGFTGVLLLLGAVGLTTLNFNAHWGMKKVTTTQTKNIYSAAPDQLPVKLLITQEIGTKADDYVMVYRDNANDKQAKAHFVPNKSDMNQLIHTIARYEFKAVNQATVTTETTRWRFDSDLSRWLFGFTGIDGSLVKKEHLVTLPKQGWQAMTAKEAQAMQAQMAAKMAH</sequence>